<evidence type="ECO:0000256" key="1">
    <source>
        <dbReference type="SAM" id="Phobius"/>
    </source>
</evidence>
<sequence length="197" mass="21810">MNTVVKKSKLLLISAIIGAAYMIYIIAYFAGATTESIGGALATALVLPHMAAVIIAVFFNVLGYIMNNRWLALASGIFYIVSLILMPIYFMFVIIEAILSFIAFAKIKKEPEIRIRRESYLNDRDAIVTTTKKEVTQEIKPEPIPVVTKAKVEMKATPSSKQTTLKFDVNKLANLVIIFSAIALLFGFGVLIYVLIK</sequence>
<keyword evidence="1" id="KW-1133">Transmembrane helix</keyword>
<feature type="transmembrane region" description="Helical" evidence="1">
    <location>
        <begin position="37"/>
        <end position="65"/>
    </location>
</feature>
<comment type="caution">
    <text evidence="2">The sequence shown here is derived from an EMBL/GenBank/DDBJ whole genome shotgun (WGS) entry which is preliminary data.</text>
</comment>
<organism evidence="2 3">
    <name type="scientific">Breznakia pachnodae</name>
    <dbReference type="NCBI Taxonomy" id="265178"/>
    <lineage>
        <taxon>Bacteria</taxon>
        <taxon>Bacillati</taxon>
        <taxon>Bacillota</taxon>
        <taxon>Erysipelotrichia</taxon>
        <taxon>Erysipelotrichales</taxon>
        <taxon>Erysipelotrichaceae</taxon>
        <taxon>Breznakia</taxon>
    </lineage>
</organism>
<evidence type="ECO:0000313" key="2">
    <source>
        <dbReference type="EMBL" id="MDQ0359968.1"/>
    </source>
</evidence>
<feature type="transmembrane region" description="Helical" evidence="1">
    <location>
        <begin position="77"/>
        <end position="104"/>
    </location>
</feature>
<gene>
    <name evidence="2" type="ORF">J2S15_000699</name>
</gene>
<dbReference type="EMBL" id="JAUSUR010000001">
    <property type="protein sequence ID" value="MDQ0359968.1"/>
    <property type="molecule type" value="Genomic_DNA"/>
</dbReference>
<feature type="transmembrane region" description="Helical" evidence="1">
    <location>
        <begin position="12"/>
        <end position="31"/>
    </location>
</feature>
<name>A0ABU0DZA4_9FIRM</name>
<dbReference type="RefSeq" id="WP_307405524.1">
    <property type="nucleotide sequence ID" value="NZ_JAUSUR010000001.1"/>
</dbReference>
<accession>A0ABU0DZA4</accession>
<keyword evidence="1" id="KW-0472">Membrane</keyword>
<keyword evidence="3" id="KW-1185">Reference proteome</keyword>
<reference evidence="2 3" key="1">
    <citation type="submission" date="2023-07" db="EMBL/GenBank/DDBJ databases">
        <title>Genomic Encyclopedia of Type Strains, Phase IV (KMG-IV): sequencing the most valuable type-strain genomes for metagenomic binning, comparative biology and taxonomic classification.</title>
        <authorList>
            <person name="Goeker M."/>
        </authorList>
    </citation>
    <scope>NUCLEOTIDE SEQUENCE [LARGE SCALE GENOMIC DNA]</scope>
    <source>
        <strain evidence="2 3">DSM 16784</strain>
    </source>
</reference>
<evidence type="ECO:0000313" key="3">
    <source>
        <dbReference type="Proteomes" id="UP001230220"/>
    </source>
</evidence>
<feature type="transmembrane region" description="Helical" evidence="1">
    <location>
        <begin position="172"/>
        <end position="196"/>
    </location>
</feature>
<protein>
    <submittedName>
        <fullName evidence="2">Membrane protein</fullName>
    </submittedName>
</protein>
<dbReference type="Proteomes" id="UP001230220">
    <property type="component" value="Unassembled WGS sequence"/>
</dbReference>
<keyword evidence="1" id="KW-0812">Transmembrane</keyword>
<proteinExistence type="predicted"/>